<evidence type="ECO:0000259" key="1">
    <source>
        <dbReference type="Pfam" id="PF06439"/>
    </source>
</evidence>
<dbReference type="GO" id="GO:0016787">
    <property type="term" value="F:hydrolase activity"/>
    <property type="evidence" value="ECO:0007669"/>
    <property type="project" value="InterPro"/>
</dbReference>
<dbReference type="InterPro" id="IPR010496">
    <property type="entry name" value="AL/BT2_dom"/>
</dbReference>
<evidence type="ECO:0000313" key="3">
    <source>
        <dbReference type="Proteomes" id="UP000823661"/>
    </source>
</evidence>
<dbReference type="PROSITE" id="PS51257">
    <property type="entry name" value="PROKAR_LIPOPROTEIN"/>
    <property type="match status" value="1"/>
</dbReference>
<dbReference type="Proteomes" id="UP000823661">
    <property type="component" value="Unassembled WGS sequence"/>
</dbReference>
<gene>
    <name evidence="2" type="ORF">IAC06_00445</name>
</gene>
<protein>
    <submittedName>
        <fullName evidence="2">DUF1080 domain-containing protein</fullName>
    </submittedName>
</protein>
<dbReference type="InterPro" id="IPR016195">
    <property type="entry name" value="Pol/histidinol_Pase-like"/>
</dbReference>
<sequence>MEKIFTGRAVLCGIVLLALGACGRTGEPEPLDRFTSSDGKVTEGTEITVAGGTDWFADGDYRNFILTGEACMEKGAEASLFFHTDARAGSCKAGGAGTADGLRGYEVIFHNGPVDGTRKTGSLAAVRNLYRSLVDDTEWFAFEIAVRGKNITVTIDSTEVVCYTEPEQPYRTEPYRNRLLGHGGIAIKGVSGKMIFSDLMVTRLGNDAVNPCDTMPVPDEQNDPVIRLQQKNFPVIDYHVHLKGGLTKEMAHAMSMNYGINYGVAPNAGEGGVGRMLADDDEVYEYYDEVKDMPFLRGVQGEGRRWTMTFSPEALGVFDYLFTDAMTIVDHKGRLSRIYRPEEVHYDGITKERYMDHLVDQTVKILTNEPADIFANPTYIPDDMSPDYDSYWTDERVDMVLDVLEKYGIALEINARYRIPSFDIIRKAKERGIRFTFGTNNVDADFGRLEYCIEAIEKCGLTPEDLWFPSMSVRRDRPVIIYNRF</sequence>
<comment type="caution">
    <text evidence="2">The sequence shown here is derived from an EMBL/GenBank/DDBJ whole genome shotgun (WGS) entry which is preliminary data.</text>
</comment>
<evidence type="ECO:0000313" key="2">
    <source>
        <dbReference type="EMBL" id="MBO8451341.1"/>
    </source>
</evidence>
<dbReference type="SUPFAM" id="SSF89550">
    <property type="entry name" value="PHP domain-like"/>
    <property type="match status" value="1"/>
</dbReference>
<reference evidence="2" key="1">
    <citation type="submission" date="2020-10" db="EMBL/GenBank/DDBJ databases">
        <authorList>
            <person name="Gilroy R."/>
        </authorList>
    </citation>
    <scope>NUCLEOTIDE SEQUENCE</scope>
    <source>
        <strain evidence="2">B1-20833</strain>
    </source>
</reference>
<name>A0A9D9ENG7_9BACT</name>
<organism evidence="2 3">
    <name type="scientific">Candidatus Cryptobacteroides intestinavium</name>
    <dbReference type="NCBI Taxonomy" id="2840766"/>
    <lineage>
        <taxon>Bacteria</taxon>
        <taxon>Pseudomonadati</taxon>
        <taxon>Bacteroidota</taxon>
        <taxon>Bacteroidia</taxon>
        <taxon>Bacteroidales</taxon>
        <taxon>Candidatus Cryptobacteroides</taxon>
    </lineage>
</organism>
<dbReference type="Gene3D" id="2.60.120.560">
    <property type="entry name" value="Exo-inulinase, domain 1"/>
    <property type="match status" value="1"/>
</dbReference>
<dbReference type="Gene3D" id="3.20.20.140">
    <property type="entry name" value="Metal-dependent hydrolases"/>
    <property type="match status" value="1"/>
</dbReference>
<dbReference type="AlphaFoldDB" id="A0A9D9ENG7"/>
<dbReference type="Pfam" id="PF06439">
    <property type="entry name" value="3keto-disac_hyd"/>
    <property type="match status" value="1"/>
</dbReference>
<accession>A0A9D9ENG7</accession>
<reference evidence="2" key="2">
    <citation type="journal article" date="2021" name="PeerJ">
        <title>Extensive microbial diversity within the chicken gut microbiome revealed by metagenomics and culture.</title>
        <authorList>
            <person name="Gilroy R."/>
            <person name="Ravi A."/>
            <person name="Getino M."/>
            <person name="Pursley I."/>
            <person name="Horton D.L."/>
            <person name="Alikhan N.F."/>
            <person name="Baker D."/>
            <person name="Gharbi K."/>
            <person name="Hall N."/>
            <person name="Watson M."/>
            <person name="Adriaenssens E.M."/>
            <person name="Foster-Nyarko E."/>
            <person name="Jarju S."/>
            <person name="Secka A."/>
            <person name="Antonio M."/>
            <person name="Oren A."/>
            <person name="Chaudhuri R.R."/>
            <person name="La Ragione R."/>
            <person name="Hildebrand F."/>
            <person name="Pallen M.J."/>
        </authorList>
    </citation>
    <scope>NUCLEOTIDE SEQUENCE</scope>
    <source>
        <strain evidence="2">B1-20833</strain>
    </source>
</reference>
<dbReference type="EMBL" id="JADIMI010000007">
    <property type="protein sequence ID" value="MBO8451341.1"/>
    <property type="molecule type" value="Genomic_DNA"/>
</dbReference>
<feature type="domain" description="3-keto-alpha-glucoside-1,2-lyase/3-keto-2-hydroxy-glucal hydratase" evidence="1">
    <location>
        <begin position="36"/>
        <end position="201"/>
    </location>
</feature>
<proteinExistence type="predicted"/>